<feature type="compositionally biased region" description="Basic and acidic residues" evidence="1">
    <location>
        <begin position="183"/>
        <end position="193"/>
    </location>
</feature>
<reference evidence="2" key="2">
    <citation type="submission" date="2022-01" db="EMBL/GenBank/DDBJ databases">
        <authorList>
            <person name="Yamashiro T."/>
            <person name="Shiraishi A."/>
            <person name="Satake H."/>
            <person name="Nakayama K."/>
        </authorList>
    </citation>
    <scope>NUCLEOTIDE SEQUENCE</scope>
</reference>
<name>A0ABQ5G690_9ASTR</name>
<evidence type="ECO:0000313" key="3">
    <source>
        <dbReference type="Proteomes" id="UP001151760"/>
    </source>
</evidence>
<gene>
    <name evidence="2" type="ORF">Tco_1030448</name>
</gene>
<reference evidence="2" key="1">
    <citation type="journal article" date="2022" name="Int. J. Mol. Sci.">
        <title>Draft Genome of Tanacetum Coccineum: Genomic Comparison of Closely Related Tanacetum-Family Plants.</title>
        <authorList>
            <person name="Yamashiro T."/>
            <person name="Shiraishi A."/>
            <person name="Nakayama K."/>
            <person name="Satake H."/>
        </authorList>
    </citation>
    <scope>NUCLEOTIDE SEQUENCE</scope>
</reference>
<keyword evidence="3" id="KW-1185">Reference proteome</keyword>
<proteinExistence type="predicted"/>
<evidence type="ECO:0000313" key="2">
    <source>
        <dbReference type="EMBL" id="GJT71162.1"/>
    </source>
</evidence>
<organism evidence="2 3">
    <name type="scientific">Tanacetum coccineum</name>
    <dbReference type="NCBI Taxonomy" id="301880"/>
    <lineage>
        <taxon>Eukaryota</taxon>
        <taxon>Viridiplantae</taxon>
        <taxon>Streptophyta</taxon>
        <taxon>Embryophyta</taxon>
        <taxon>Tracheophyta</taxon>
        <taxon>Spermatophyta</taxon>
        <taxon>Magnoliopsida</taxon>
        <taxon>eudicotyledons</taxon>
        <taxon>Gunneridae</taxon>
        <taxon>Pentapetalae</taxon>
        <taxon>asterids</taxon>
        <taxon>campanulids</taxon>
        <taxon>Asterales</taxon>
        <taxon>Asteraceae</taxon>
        <taxon>Asteroideae</taxon>
        <taxon>Anthemideae</taxon>
        <taxon>Anthemidinae</taxon>
        <taxon>Tanacetum</taxon>
    </lineage>
</organism>
<evidence type="ECO:0000256" key="1">
    <source>
        <dbReference type="SAM" id="MobiDB-lite"/>
    </source>
</evidence>
<protein>
    <submittedName>
        <fullName evidence="2">Uncharacterized protein</fullName>
    </submittedName>
</protein>
<accession>A0ABQ5G690</accession>
<comment type="caution">
    <text evidence="2">The sequence shown here is derived from an EMBL/GenBank/DDBJ whole genome shotgun (WGS) entry which is preliminary data.</text>
</comment>
<dbReference type="Proteomes" id="UP001151760">
    <property type="component" value="Unassembled WGS sequence"/>
</dbReference>
<feature type="region of interest" description="Disordered" evidence="1">
    <location>
        <begin position="181"/>
        <end position="206"/>
    </location>
</feature>
<dbReference type="EMBL" id="BQNB010018144">
    <property type="protein sequence ID" value="GJT71162.1"/>
    <property type="molecule type" value="Genomic_DNA"/>
</dbReference>
<sequence length="321" mass="36767">MTRSSNKDLIQPFENPERVFRSSRKLSKTQSLDYLNSLEFYLISDLEDQFEEEETKSMAETMENNVQERFKELLMKCPQHYLTDMQEHNETSRTRNTETSDGLDAIQAQLNNLGREIKKVNEKVYAAQVGCKLCNGPRPLKEEGKTLKEAYYTQFGVPFQQGGQYIAVALGFYQRNNANPSYQERRQSMEESPSKFMNESAKRHEENSNLIKEIRDSTDAAIKNQGASIKALEIQIGQMSMVLKERGSVILPSSTKTNMRDHVNSISTTVETDTIPIRRIGSTRYAVSAQLNSKLILEPRRATIPFPSRLYDDCYDEEKGS</sequence>